<dbReference type="EMBL" id="JACHVZ010000040">
    <property type="protein sequence ID" value="MBB2932961.1"/>
    <property type="molecule type" value="Genomic_DNA"/>
</dbReference>
<dbReference type="InterPro" id="IPR012332">
    <property type="entry name" value="Autotransporter_pectin_lyase_C"/>
</dbReference>
<evidence type="ECO:0000259" key="2">
    <source>
        <dbReference type="PROSITE" id="PS51208"/>
    </source>
</evidence>
<evidence type="ECO:0000256" key="1">
    <source>
        <dbReference type="ARBA" id="ARBA00022729"/>
    </source>
</evidence>
<dbReference type="Proteomes" id="UP000533533">
    <property type="component" value="Unassembled WGS sequence"/>
</dbReference>
<evidence type="ECO:0000313" key="4">
    <source>
        <dbReference type="Proteomes" id="UP000533533"/>
    </source>
</evidence>
<dbReference type="RefSeq" id="WP_183606460.1">
    <property type="nucleotide sequence ID" value="NZ_JACHVZ010000040.1"/>
</dbReference>
<keyword evidence="4" id="KW-1185">Reference proteome</keyword>
<dbReference type="Gene3D" id="2.40.128.130">
    <property type="entry name" value="Autotransporter beta-domain"/>
    <property type="match status" value="1"/>
</dbReference>
<dbReference type="InterPro" id="IPR013425">
    <property type="entry name" value="Autotrns_rpt"/>
</dbReference>
<evidence type="ECO:0000313" key="3">
    <source>
        <dbReference type="EMBL" id="MBB2932961.1"/>
    </source>
</evidence>
<keyword evidence="1" id="KW-0732">Signal</keyword>
<dbReference type="Pfam" id="PF03797">
    <property type="entry name" value="Autotransporter"/>
    <property type="match status" value="1"/>
</dbReference>
<sequence>ATTISGGTLALGGTGSIASSSGVIDNGTFDISGTTNGAAIANLSGTGVATLGAKTLTLTAASGTFDGTIGGTGTLVRQGSGTWTLTGANSYSGATTISGGTLALGGAGSIASSSGVIDNGTFDISGTTNGAAIANLSGTGIATLGAKTLTLTAASGTFDGTIGGTGALVRQGSGTWTLTGANSYSGATTISGGTLALGGAGSIASSSGVIDNGTFDISGTANGAAIANLSGTGIAALGAKTLTLTAANGTFSGTIAGTGTLVKQGSGLLTLDGNSAAFAGNTTVSGGALEVGDADSPTAALGGNVNVAAAGTLRGHGTVLGDVVNGGTVAPGGSIGTLSVGGNYAQASNATLAIEVSPSGASALNVGGSATLNGVLAITYGPGTYAAKSYTLVSAAKGISGTFGSVTSAKVSYLGTLTPSVAYGANEVELTLAAAAPPPSDPVTPSAPVVVAPVDTSIYAAVGTSTILGAQAQGAALLERLGSGWAAASATPRGWITATGSHTNVGGTNGEPGFQSNRYGFLAGLERKYGEYDAGVAVGYDHADIDEAVTTDLGTTDTLRAALYGRRRVGPVDLGATLGAGLDFLSQKRPFGPLGTAEGDHMGQEFNVGGQASLPMTFGDVRITPRVGLRYAYFHANGFDESGAGGQDLVVGTDNVRSLQPYVAVTVDKAFGDALRPVNAELRIGYAHELLDANRTLSVTSLDGTVFAAPGTSLPRGYLSAGASVTLHPAKHLDVSLGYDAVINTTHVSAQQGSLQVGYRF</sequence>
<dbReference type="InterPro" id="IPR005546">
    <property type="entry name" value="Autotransporte_beta"/>
</dbReference>
<accession>A0ABR6FZU3</accession>
<dbReference type="InterPro" id="IPR051551">
    <property type="entry name" value="Autotransporter_adhesion"/>
</dbReference>
<organism evidence="3 4">
    <name type="scientific">Paraburkholderia silvatlantica</name>
    <dbReference type="NCBI Taxonomy" id="321895"/>
    <lineage>
        <taxon>Bacteria</taxon>
        <taxon>Pseudomonadati</taxon>
        <taxon>Pseudomonadota</taxon>
        <taxon>Betaproteobacteria</taxon>
        <taxon>Burkholderiales</taxon>
        <taxon>Burkholderiaceae</taxon>
        <taxon>Paraburkholderia</taxon>
    </lineage>
</organism>
<reference evidence="3 4" key="1">
    <citation type="submission" date="2020-08" db="EMBL/GenBank/DDBJ databases">
        <title>Genomic Encyclopedia of Type Strains, Phase IV (KMG-V): Genome sequencing to study the core and pangenomes of soil and plant-associated prokaryotes.</title>
        <authorList>
            <person name="Whitman W."/>
        </authorList>
    </citation>
    <scope>NUCLEOTIDE SEQUENCE [LARGE SCALE GENOMIC DNA]</scope>
    <source>
        <strain evidence="3 4">SRMrh-85</strain>
    </source>
</reference>
<dbReference type="Gene3D" id="2.160.20.20">
    <property type="match status" value="1"/>
</dbReference>
<dbReference type="Pfam" id="PF12951">
    <property type="entry name" value="PATR"/>
    <property type="match status" value="3"/>
</dbReference>
<dbReference type="PANTHER" id="PTHR35037:SF3">
    <property type="entry name" value="C-TERMINAL REGION OF AIDA-LIKE PROTEIN"/>
    <property type="match status" value="1"/>
</dbReference>
<dbReference type="InterPro" id="IPR011050">
    <property type="entry name" value="Pectin_lyase_fold/virulence"/>
</dbReference>
<feature type="non-terminal residue" evidence="3">
    <location>
        <position position="1"/>
    </location>
</feature>
<dbReference type="NCBIfam" id="TIGR02601">
    <property type="entry name" value="autotrns_rpt"/>
    <property type="match status" value="3"/>
</dbReference>
<dbReference type="PROSITE" id="PS51208">
    <property type="entry name" value="AUTOTRANSPORTER"/>
    <property type="match status" value="1"/>
</dbReference>
<dbReference type="SUPFAM" id="SSF51126">
    <property type="entry name" value="Pectin lyase-like"/>
    <property type="match status" value="3"/>
</dbReference>
<dbReference type="SUPFAM" id="SSF103515">
    <property type="entry name" value="Autotransporter"/>
    <property type="match status" value="1"/>
</dbReference>
<comment type="caution">
    <text evidence="3">The sequence shown here is derived from an EMBL/GenBank/DDBJ whole genome shotgun (WGS) entry which is preliminary data.</text>
</comment>
<name>A0ABR6FZU3_9BURK</name>
<dbReference type="InterPro" id="IPR036709">
    <property type="entry name" value="Autotransporte_beta_dom_sf"/>
</dbReference>
<proteinExistence type="predicted"/>
<gene>
    <name evidence="3" type="ORF">FHX59_007451</name>
</gene>
<dbReference type="PANTHER" id="PTHR35037">
    <property type="entry name" value="C-TERMINAL REGION OF AIDA-LIKE PROTEIN"/>
    <property type="match status" value="1"/>
</dbReference>
<dbReference type="SMART" id="SM00869">
    <property type="entry name" value="Autotransporter"/>
    <property type="match status" value="1"/>
</dbReference>
<protein>
    <submittedName>
        <fullName evidence="3">Autotransporter-associated beta strand protein</fullName>
    </submittedName>
</protein>
<feature type="domain" description="Autotransporter" evidence="2">
    <location>
        <begin position="487"/>
        <end position="761"/>
    </location>
</feature>